<dbReference type="OrthoDB" id="9783470at2"/>
<dbReference type="InterPro" id="IPR000415">
    <property type="entry name" value="Nitroreductase-like"/>
</dbReference>
<dbReference type="PANTHER" id="PTHR43673">
    <property type="entry name" value="NAD(P)H NITROREDUCTASE YDGI-RELATED"/>
    <property type="match status" value="1"/>
</dbReference>
<dbReference type="SUPFAM" id="SSF55469">
    <property type="entry name" value="FMN-dependent nitroreductase-like"/>
    <property type="match status" value="1"/>
</dbReference>
<dbReference type="Proteomes" id="UP000284841">
    <property type="component" value="Unassembled WGS sequence"/>
</dbReference>
<proteinExistence type="inferred from homology"/>
<dbReference type="InterPro" id="IPR029479">
    <property type="entry name" value="Nitroreductase"/>
</dbReference>
<evidence type="ECO:0000256" key="2">
    <source>
        <dbReference type="ARBA" id="ARBA00023002"/>
    </source>
</evidence>
<evidence type="ECO:0000313" key="4">
    <source>
        <dbReference type="EMBL" id="RHJ89973.1"/>
    </source>
</evidence>
<dbReference type="RefSeq" id="WP_118334044.1">
    <property type="nucleotide sequence ID" value="NZ_AP025567.1"/>
</dbReference>
<dbReference type="AlphaFoldDB" id="A0A415E841"/>
<evidence type="ECO:0000256" key="1">
    <source>
        <dbReference type="ARBA" id="ARBA00007118"/>
    </source>
</evidence>
<feature type="domain" description="Nitroreductase" evidence="3">
    <location>
        <begin position="7"/>
        <end position="152"/>
    </location>
</feature>
<name>A0A415E841_9FIRM</name>
<dbReference type="PANTHER" id="PTHR43673:SF10">
    <property type="entry name" value="NADH DEHYDROGENASE_NAD(P)H NITROREDUCTASE XCC3605-RELATED"/>
    <property type="match status" value="1"/>
</dbReference>
<comment type="caution">
    <text evidence="4">The sequence shown here is derived from an EMBL/GenBank/DDBJ whole genome shotgun (WGS) entry which is preliminary data.</text>
</comment>
<organism evidence="4 5">
    <name type="scientific">Emergencia timonensis</name>
    <dbReference type="NCBI Taxonomy" id="1776384"/>
    <lineage>
        <taxon>Bacteria</taxon>
        <taxon>Bacillati</taxon>
        <taxon>Bacillota</taxon>
        <taxon>Clostridia</taxon>
        <taxon>Peptostreptococcales</taxon>
        <taxon>Anaerovoracaceae</taxon>
        <taxon>Emergencia</taxon>
    </lineage>
</organism>
<dbReference type="GO" id="GO:0016491">
    <property type="term" value="F:oxidoreductase activity"/>
    <property type="evidence" value="ECO:0007669"/>
    <property type="project" value="UniProtKB-KW"/>
</dbReference>
<evidence type="ECO:0000313" key="5">
    <source>
        <dbReference type="Proteomes" id="UP000284841"/>
    </source>
</evidence>
<evidence type="ECO:0000259" key="3">
    <source>
        <dbReference type="Pfam" id="PF00881"/>
    </source>
</evidence>
<reference evidence="4 5" key="1">
    <citation type="submission" date="2018-08" db="EMBL/GenBank/DDBJ databases">
        <title>A genome reference for cultivated species of the human gut microbiota.</title>
        <authorList>
            <person name="Zou Y."/>
            <person name="Xue W."/>
            <person name="Luo G."/>
        </authorList>
    </citation>
    <scope>NUCLEOTIDE SEQUENCE [LARGE SCALE GENOMIC DNA]</scope>
    <source>
        <strain evidence="4 5">AM07-24</strain>
    </source>
</reference>
<sequence length="174" mass="18853">MEFMNVIKNRQSCRAFTDKKVTESELTAILQSANASPVGNGMYQDVQLSVIQNEVLLAKLEANTQNAIPAMEHALYGASTVIAIHCKQEENPAIGMANASVIAENMLLTATSLGLGSVYLMAVPMTAQYNAELCKEIKVPEGFVPCAMVAVGTPLHAPEERELTTGRIHTEYIR</sequence>
<comment type="similarity">
    <text evidence="1">Belongs to the nitroreductase family.</text>
</comment>
<accession>A0A415E841</accession>
<gene>
    <name evidence="4" type="ORF">DW099_05325</name>
</gene>
<keyword evidence="5" id="KW-1185">Reference proteome</keyword>
<protein>
    <submittedName>
        <fullName evidence="4">Nitroreductase</fullName>
    </submittedName>
</protein>
<dbReference type="Pfam" id="PF00881">
    <property type="entry name" value="Nitroreductase"/>
    <property type="match status" value="1"/>
</dbReference>
<dbReference type="Gene3D" id="3.40.109.10">
    <property type="entry name" value="NADH Oxidase"/>
    <property type="match status" value="1"/>
</dbReference>
<keyword evidence="2" id="KW-0560">Oxidoreductase</keyword>
<dbReference type="EMBL" id="QRMS01000001">
    <property type="protein sequence ID" value="RHJ89973.1"/>
    <property type="molecule type" value="Genomic_DNA"/>
</dbReference>